<dbReference type="RefSeq" id="WP_129893064.1">
    <property type="nucleotide sequence ID" value="NZ_CP035758.1"/>
</dbReference>
<dbReference type="EMBL" id="CP035758">
    <property type="protein sequence ID" value="QBD82004.1"/>
    <property type="molecule type" value="Genomic_DNA"/>
</dbReference>
<proteinExistence type="predicted"/>
<accession>A0A4P6K1N8</accession>
<dbReference type="SUPFAM" id="SSF109854">
    <property type="entry name" value="DinB/YfiT-like putative metalloenzymes"/>
    <property type="match status" value="1"/>
</dbReference>
<evidence type="ECO:0000313" key="3">
    <source>
        <dbReference type="Proteomes" id="UP000290365"/>
    </source>
</evidence>
<keyword evidence="1" id="KW-0175">Coiled coil</keyword>
<feature type="coiled-coil region" evidence="1">
    <location>
        <begin position="77"/>
        <end position="104"/>
    </location>
</feature>
<dbReference type="Proteomes" id="UP000290365">
    <property type="component" value="Chromosome"/>
</dbReference>
<keyword evidence="3" id="KW-1185">Reference proteome</keyword>
<gene>
    <name evidence="2" type="ORF">EPA93_40915</name>
</gene>
<dbReference type="InterPro" id="IPR034660">
    <property type="entry name" value="DinB/YfiT-like"/>
</dbReference>
<dbReference type="AlphaFoldDB" id="A0A4P6K1N8"/>
<dbReference type="KEGG" id="kbs:EPA93_40915"/>
<dbReference type="OrthoDB" id="159204at2"/>
<evidence type="ECO:0000313" key="2">
    <source>
        <dbReference type="EMBL" id="QBD82004.1"/>
    </source>
</evidence>
<evidence type="ECO:0000256" key="1">
    <source>
        <dbReference type="SAM" id="Coils"/>
    </source>
</evidence>
<protein>
    <recommendedName>
        <fullName evidence="4">DinB family protein</fullName>
    </recommendedName>
</protein>
<sequence>MDLSQSFSTLLQTCTDGFVWAVQQMPVKHLYDSPPKRPEAWSVARHVFHLQFQEETVVLPTMRLWLPIEYAAYPAEKDRLAHSAEELITRYKEYENLARDEETAWLQHSGLDLLLTRFREGRAAQIALLLYFSDAAWEEPNETVWGKVTLRWVTTKTYQHTAEHTHEVLRMALFWAGLRAQE</sequence>
<name>A0A4P6K1N8_KTERU</name>
<dbReference type="Gene3D" id="1.20.120.450">
    <property type="entry name" value="dinb family like domain"/>
    <property type="match status" value="1"/>
</dbReference>
<reference evidence="2 3" key="1">
    <citation type="submission" date="2019-01" db="EMBL/GenBank/DDBJ databases">
        <title>Ktedonosporobacter rubrisoli SCAWS-G2.</title>
        <authorList>
            <person name="Huang Y."/>
            <person name="Yan B."/>
        </authorList>
    </citation>
    <scope>NUCLEOTIDE SEQUENCE [LARGE SCALE GENOMIC DNA]</scope>
    <source>
        <strain evidence="2 3">SCAWS-G2</strain>
    </source>
</reference>
<evidence type="ECO:0008006" key="4">
    <source>
        <dbReference type="Google" id="ProtNLM"/>
    </source>
</evidence>
<organism evidence="2 3">
    <name type="scientific">Ktedonosporobacter rubrisoli</name>
    <dbReference type="NCBI Taxonomy" id="2509675"/>
    <lineage>
        <taxon>Bacteria</taxon>
        <taxon>Bacillati</taxon>
        <taxon>Chloroflexota</taxon>
        <taxon>Ktedonobacteria</taxon>
        <taxon>Ktedonobacterales</taxon>
        <taxon>Ktedonosporobacteraceae</taxon>
        <taxon>Ktedonosporobacter</taxon>
    </lineage>
</organism>